<dbReference type="EMBL" id="CP017962">
    <property type="protein sequence ID" value="APC49484.1"/>
    <property type="molecule type" value="Genomic_DNA"/>
</dbReference>
<dbReference type="AlphaFoldDB" id="A0AAC9J539"/>
<dbReference type="InterPro" id="IPR038404">
    <property type="entry name" value="TRAP_DctP_sf"/>
</dbReference>
<name>A0AAC9J539_VIRHA</name>
<protein>
    <submittedName>
        <fullName evidence="4">C4-dicarboxylate ABC transporter</fullName>
    </submittedName>
</protein>
<sequence>MKKMNVINKHATLVICIIAFLFIIIAGDIKLSKSAGAIDSEVIVLRAAQSKSSNHPVSQGIDKFAELVKEKSNGKIIVETYHDGLLGDDREVIESAQRGSIAFASSSTPNMTSFTNYFTAWDLPYIFENKEEVYTAIDGKPGDIIRKEMEKSGFKVVFFPDYGFRQIVNNEKPIEKPEDLKGMKIRTTNSKIEQADFEVFGASPTPVAWSEVFTALQQGTVEGEGNSYSLLWDTKHQEVLSYATEVNYNYSSDMVVMNKSMFDGMTEDQQSTIMAAGQEAMEWQRNRANEREAEAKQQFIDYGIEIYEPGPKEMKKWKQAVKPVWDEFVRPGMADPEYVEIILEELGKTREDIFGD</sequence>
<evidence type="ECO:0000256" key="1">
    <source>
        <dbReference type="ARBA" id="ARBA00009023"/>
    </source>
</evidence>
<dbReference type="GO" id="GO:0055085">
    <property type="term" value="P:transmembrane transport"/>
    <property type="evidence" value="ECO:0007669"/>
    <property type="project" value="InterPro"/>
</dbReference>
<reference evidence="4 5" key="1">
    <citation type="submission" date="2016-11" db="EMBL/GenBank/DDBJ databases">
        <title>Complete genome sequencing of Virgibacillus halodenitrificans PDB-F2.</title>
        <authorList>
            <person name="Sun Z."/>
            <person name="Zhou Y."/>
            <person name="Li H."/>
        </authorList>
    </citation>
    <scope>NUCLEOTIDE SEQUENCE [LARGE SCALE GENOMIC DNA]</scope>
    <source>
        <strain evidence="4 5">PDB-F2</strain>
    </source>
</reference>
<dbReference type="SUPFAM" id="SSF53850">
    <property type="entry name" value="Periplasmic binding protein-like II"/>
    <property type="match status" value="1"/>
</dbReference>
<proteinExistence type="inferred from homology"/>
<evidence type="ECO:0000313" key="5">
    <source>
        <dbReference type="Proteomes" id="UP000182945"/>
    </source>
</evidence>
<accession>A0AAC9J539</accession>
<comment type="similarity">
    <text evidence="1">Belongs to the bacterial solute-binding protein 7 family.</text>
</comment>
<dbReference type="InterPro" id="IPR004682">
    <property type="entry name" value="TRAP_DctP"/>
</dbReference>
<dbReference type="PANTHER" id="PTHR33376">
    <property type="match status" value="1"/>
</dbReference>
<dbReference type="NCBIfam" id="NF037995">
    <property type="entry name" value="TRAP_S1"/>
    <property type="match status" value="1"/>
</dbReference>
<dbReference type="GO" id="GO:0030288">
    <property type="term" value="C:outer membrane-bounded periplasmic space"/>
    <property type="evidence" value="ECO:0007669"/>
    <property type="project" value="InterPro"/>
</dbReference>
<evidence type="ECO:0000256" key="2">
    <source>
        <dbReference type="ARBA" id="ARBA00022448"/>
    </source>
</evidence>
<dbReference type="KEGG" id="vhl:BME96_15345"/>
<dbReference type="PIRSF" id="PIRSF006470">
    <property type="entry name" value="DctB"/>
    <property type="match status" value="1"/>
</dbReference>
<gene>
    <name evidence="4" type="ORF">BME96_15345</name>
</gene>
<dbReference type="NCBIfam" id="TIGR00787">
    <property type="entry name" value="dctP"/>
    <property type="match status" value="1"/>
</dbReference>
<evidence type="ECO:0000313" key="4">
    <source>
        <dbReference type="EMBL" id="APC49484.1"/>
    </source>
</evidence>
<dbReference type="Gene3D" id="3.40.190.170">
    <property type="entry name" value="Bacterial extracellular solute-binding protein, family 7"/>
    <property type="match status" value="1"/>
</dbReference>
<dbReference type="Pfam" id="PF03480">
    <property type="entry name" value="DctP"/>
    <property type="match status" value="1"/>
</dbReference>
<keyword evidence="3" id="KW-0732">Signal</keyword>
<keyword evidence="2" id="KW-0813">Transport</keyword>
<dbReference type="CDD" id="cd13603">
    <property type="entry name" value="PBP2_TRAP_Siap_TeaA_like"/>
    <property type="match status" value="1"/>
</dbReference>
<organism evidence="4 5">
    <name type="scientific">Virgibacillus halodenitrificans</name>
    <name type="common">Bacillus halodenitrificans</name>
    <dbReference type="NCBI Taxonomy" id="1482"/>
    <lineage>
        <taxon>Bacteria</taxon>
        <taxon>Bacillati</taxon>
        <taxon>Bacillota</taxon>
        <taxon>Bacilli</taxon>
        <taxon>Bacillales</taxon>
        <taxon>Bacillaceae</taxon>
        <taxon>Virgibacillus</taxon>
    </lineage>
</organism>
<dbReference type="InterPro" id="IPR018389">
    <property type="entry name" value="DctP_fam"/>
</dbReference>
<dbReference type="Proteomes" id="UP000182945">
    <property type="component" value="Chromosome"/>
</dbReference>
<dbReference type="PANTHER" id="PTHR33376:SF7">
    <property type="entry name" value="C4-DICARBOXYLATE-BINDING PROTEIN DCTB"/>
    <property type="match status" value="1"/>
</dbReference>
<evidence type="ECO:0000256" key="3">
    <source>
        <dbReference type="ARBA" id="ARBA00022729"/>
    </source>
</evidence>